<dbReference type="SUPFAM" id="SSF49452">
    <property type="entry name" value="Starch-binding domain-like"/>
    <property type="match status" value="1"/>
</dbReference>
<dbReference type="EMBL" id="CP015136">
    <property type="protein sequence ID" value="AMY10994.1"/>
    <property type="molecule type" value="Genomic_DNA"/>
</dbReference>
<keyword evidence="5" id="KW-0472">Membrane</keyword>
<evidence type="ECO:0000259" key="8">
    <source>
        <dbReference type="Pfam" id="PF25183"/>
    </source>
</evidence>
<evidence type="ECO:0000256" key="2">
    <source>
        <dbReference type="ARBA" id="ARBA00022448"/>
    </source>
</evidence>
<evidence type="ECO:0000256" key="3">
    <source>
        <dbReference type="ARBA" id="ARBA00022452"/>
    </source>
</evidence>
<proteinExistence type="predicted"/>
<name>A0A143PT55_LUTPR</name>
<evidence type="ECO:0000256" key="7">
    <source>
        <dbReference type="SAM" id="SignalP"/>
    </source>
</evidence>
<dbReference type="InterPro" id="IPR057601">
    <property type="entry name" value="Oar-like_b-barrel"/>
</dbReference>
<organism evidence="9 10">
    <name type="scientific">Luteitalea pratensis</name>
    <dbReference type="NCBI Taxonomy" id="1855912"/>
    <lineage>
        <taxon>Bacteria</taxon>
        <taxon>Pseudomonadati</taxon>
        <taxon>Acidobacteriota</taxon>
        <taxon>Vicinamibacteria</taxon>
        <taxon>Vicinamibacterales</taxon>
        <taxon>Vicinamibacteraceae</taxon>
        <taxon>Luteitalea</taxon>
    </lineage>
</organism>
<dbReference type="AlphaFoldDB" id="A0A143PT55"/>
<dbReference type="RefSeq" id="WP_162271460.1">
    <property type="nucleotide sequence ID" value="NZ_CP015136.1"/>
</dbReference>
<dbReference type="SUPFAM" id="SSF56935">
    <property type="entry name" value="Porins"/>
    <property type="match status" value="1"/>
</dbReference>
<reference evidence="10" key="2">
    <citation type="submission" date="2016-04" db="EMBL/GenBank/DDBJ databases">
        <title>First Complete Genome Sequence of a Subdivision 6 Acidobacterium.</title>
        <authorList>
            <person name="Huang S."/>
            <person name="Vieira S."/>
            <person name="Bunk B."/>
            <person name="Riedel T."/>
            <person name="Sproeer C."/>
            <person name="Overmann J."/>
        </authorList>
    </citation>
    <scope>NUCLEOTIDE SEQUENCE [LARGE SCALE GENOMIC DNA]</scope>
    <source>
        <strain evidence="10">DSM 100886 HEG_-6_39</strain>
    </source>
</reference>
<feature type="domain" description="TonB-dependent transporter Oar-like beta-barrel" evidence="8">
    <location>
        <begin position="239"/>
        <end position="1043"/>
    </location>
</feature>
<dbReference type="STRING" id="1855912.LuPra_04238"/>
<dbReference type="Pfam" id="PF25183">
    <property type="entry name" value="OMP_b-brl_4"/>
    <property type="match status" value="1"/>
</dbReference>
<evidence type="ECO:0000256" key="6">
    <source>
        <dbReference type="ARBA" id="ARBA00023237"/>
    </source>
</evidence>
<keyword evidence="3" id="KW-1134">Transmembrane beta strand</keyword>
<keyword evidence="9" id="KW-0675">Receptor</keyword>
<dbReference type="Gene3D" id="2.40.170.20">
    <property type="entry name" value="TonB-dependent receptor, beta-barrel domain"/>
    <property type="match status" value="1"/>
</dbReference>
<keyword evidence="2" id="KW-0813">Transport</keyword>
<dbReference type="Gene3D" id="2.60.40.1120">
    <property type="entry name" value="Carboxypeptidase-like, regulatory domain"/>
    <property type="match status" value="1"/>
</dbReference>
<dbReference type="InterPro" id="IPR036942">
    <property type="entry name" value="Beta-barrel_TonB_sf"/>
</dbReference>
<evidence type="ECO:0000256" key="4">
    <source>
        <dbReference type="ARBA" id="ARBA00022692"/>
    </source>
</evidence>
<dbReference type="Proteomes" id="UP000076079">
    <property type="component" value="Chromosome"/>
</dbReference>
<gene>
    <name evidence="9" type="ORF">LuPra_04238</name>
</gene>
<evidence type="ECO:0000313" key="9">
    <source>
        <dbReference type="EMBL" id="AMY10994.1"/>
    </source>
</evidence>
<evidence type="ECO:0000256" key="1">
    <source>
        <dbReference type="ARBA" id="ARBA00004571"/>
    </source>
</evidence>
<accession>A0A143PT55</accession>
<dbReference type="InterPro" id="IPR039426">
    <property type="entry name" value="TonB-dep_rcpt-like"/>
</dbReference>
<dbReference type="GO" id="GO:0044718">
    <property type="term" value="P:siderophore transmembrane transport"/>
    <property type="evidence" value="ECO:0007669"/>
    <property type="project" value="TreeGrafter"/>
</dbReference>
<evidence type="ECO:0000313" key="10">
    <source>
        <dbReference type="Proteomes" id="UP000076079"/>
    </source>
</evidence>
<feature type="chain" id="PRO_5007511965" evidence="7">
    <location>
        <begin position="27"/>
        <end position="1053"/>
    </location>
</feature>
<dbReference type="GO" id="GO:0015344">
    <property type="term" value="F:siderophore uptake transmembrane transporter activity"/>
    <property type="evidence" value="ECO:0007669"/>
    <property type="project" value="TreeGrafter"/>
</dbReference>
<keyword evidence="4" id="KW-0812">Transmembrane</keyword>
<protein>
    <submittedName>
        <fullName evidence="9">Outer membrane receptor for ferrienterochelin and colicins</fullName>
    </submittedName>
</protein>
<reference evidence="9 10" key="1">
    <citation type="journal article" date="2016" name="Genome Announc.">
        <title>First Complete Genome Sequence of a Subdivision 6 Acidobacterium Strain.</title>
        <authorList>
            <person name="Huang S."/>
            <person name="Vieira S."/>
            <person name="Bunk B."/>
            <person name="Riedel T."/>
            <person name="Sproer C."/>
            <person name="Overmann J."/>
        </authorList>
    </citation>
    <scope>NUCLEOTIDE SEQUENCE [LARGE SCALE GENOMIC DNA]</scope>
    <source>
        <strain evidence="10">DSM 100886 HEG_-6_39</strain>
    </source>
</reference>
<dbReference type="KEGG" id="abac:LuPra_04238"/>
<sequence precursor="true">MSRRRVGLRIAAACLALCATALPAAAQLTRGIISGTVTDAGGGVLPGVTVTLTNQETGVARTTTSNEAGVYRAPALEPGPYTVRVELQGFKTFETKDIRVASGQEATLNPALTVGGLEETVQVVAEATGVAINRTNATVGVVMNARQVVELPISPTRDVTRVALLSPNVVSGPGAEGISANGQRTRNNNFMIDGSDNNDVSVTISTTPVVPEAVQEIAVQTNPYNVEYGRSSGAQFNVITRSGTNAFRGDVFDYYANSKYNARTNVEKRTGFDDPAGYTRHQVGGGIGGPIARNKLFFFGLFQADIRREDGGPGSTANIPTQSGYATLQNVPLRSGQTAASRAAVLNSIGFLQQVYSSNPAFTNVRTTPVNGVPVEIGQVNLPIQQDRDAYNTIGRVDWAMTSNDTITGRFISDRPTTQNAASNLQFGSLFAAESATKDTNLALSHTRVLSARQLNEFRFSYIRRDLSFPEADPVTPSTTLTSLFTIGGLSNFPQGRIQNSFQFQDVFSWQTGRHSLKFGGDLRYLQLDNQAAFDSKGTYTFNNLQDYVNNFAISFVQAQQTASFDARQTQLYFFAQDDFKLTPDFTLNLGLRYENSSVPLGFFGAEDQESLGALVPGPVQRDNNNWAPRVGFAWTPRPDGGVLGGLFGSEGQSVLRGGYGVGYDVLFYNILTVNASNYPRVVVPRVDNVFDTYPNLLPVGGSAVFNPVAQYVNTPVDAQYPRSNYWSLSFARELSGTTSIEFGYNGSQSRNGVNQLQANPAVLTEAQAATVRQTLSGTSIPTAQARRVFPEFGPRVLIATTAEGNYHSAYVSFTRRLSKGLQFRANYTFSRNESNNDESLGVATITGGSPQIPQDFNNIDAEWSLSAFDRTHRVVATWLYETTGVGNAFFRQLTGGWQVAGAYVGQSGQPFTIVTSVDTNGNGAGGDRPNFDPAGTLTPDPDTGNLRTFTTSGMFLVPVGTNGLPLLNSLGNGNLGRNTLRAPAWYNWDLSFGRRFSLPFENDSVFVRVDLFNAFNQDNYGVPVNSMNNTAFGTNTNDWGKRTVLLSARYSF</sequence>
<dbReference type="PANTHER" id="PTHR30069:SF46">
    <property type="entry name" value="OAR PROTEIN"/>
    <property type="match status" value="1"/>
</dbReference>
<keyword evidence="10" id="KW-1185">Reference proteome</keyword>
<evidence type="ECO:0000256" key="5">
    <source>
        <dbReference type="ARBA" id="ARBA00023136"/>
    </source>
</evidence>
<dbReference type="InterPro" id="IPR013784">
    <property type="entry name" value="Carb-bd-like_fold"/>
</dbReference>
<comment type="subcellular location">
    <subcellularLocation>
        <location evidence="1">Cell outer membrane</location>
        <topology evidence="1">Multi-pass membrane protein</topology>
    </subcellularLocation>
</comment>
<dbReference type="Pfam" id="PF13620">
    <property type="entry name" value="CarboxypepD_reg"/>
    <property type="match status" value="1"/>
</dbReference>
<dbReference type="GO" id="GO:0030246">
    <property type="term" value="F:carbohydrate binding"/>
    <property type="evidence" value="ECO:0007669"/>
    <property type="project" value="InterPro"/>
</dbReference>
<dbReference type="GO" id="GO:0009279">
    <property type="term" value="C:cell outer membrane"/>
    <property type="evidence" value="ECO:0007669"/>
    <property type="project" value="UniProtKB-SubCell"/>
</dbReference>
<dbReference type="PANTHER" id="PTHR30069">
    <property type="entry name" value="TONB-DEPENDENT OUTER MEMBRANE RECEPTOR"/>
    <property type="match status" value="1"/>
</dbReference>
<feature type="signal peptide" evidence="7">
    <location>
        <begin position="1"/>
        <end position="26"/>
    </location>
</feature>
<keyword evidence="7" id="KW-0732">Signal</keyword>
<keyword evidence="6" id="KW-0998">Cell outer membrane</keyword>